<evidence type="ECO:0000313" key="7">
    <source>
        <dbReference type="Proteomes" id="UP001174677"/>
    </source>
</evidence>
<evidence type="ECO:0000256" key="1">
    <source>
        <dbReference type="ARBA" id="ARBA00004123"/>
    </source>
</evidence>
<keyword evidence="2" id="KW-0227">DNA damage</keyword>
<evidence type="ECO:0000256" key="2">
    <source>
        <dbReference type="ARBA" id="ARBA00022763"/>
    </source>
</evidence>
<keyword evidence="4" id="KW-0539">Nucleus</keyword>
<proteinExistence type="predicted"/>
<keyword evidence="3" id="KW-0234">DNA repair</keyword>
<evidence type="ECO:0000256" key="4">
    <source>
        <dbReference type="ARBA" id="ARBA00023242"/>
    </source>
</evidence>
<dbReference type="Pfam" id="PF20168">
    <property type="entry name" value="PDS5"/>
    <property type="match status" value="1"/>
</dbReference>
<evidence type="ECO:0000256" key="5">
    <source>
        <dbReference type="SAM" id="MobiDB-lite"/>
    </source>
</evidence>
<evidence type="ECO:0000313" key="6">
    <source>
        <dbReference type="EMBL" id="KAJ9141130.1"/>
    </source>
</evidence>
<dbReference type="InterPro" id="IPR039776">
    <property type="entry name" value="Pds5"/>
</dbReference>
<comment type="caution">
    <text evidence="6">The sequence shown here is derived from an EMBL/GenBank/DDBJ whole genome shotgun (WGS) entry which is preliminary data.</text>
</comment>
<name>A0ABQ9KMF6_HEVBR</name>
<accession>A0ABQ9KMF6</accession>
<evidence type="ECO:0008006" key="8">
    <source>
        <dbReference type="Google" id="ProtNLM"/>
    </source>
</evidence>
<sequence>MAMEEKDQLEMEEAEKKDKKLAEDLAVAGNALLSSLSTVEQLLPLLQRLGDLLAEVKQSPSNLVRKALNPAMNALTSNELLNHLDAEVKVFVASSICEIMRITAPISPYGDEQLKKILKLIVAAFDNISDLSSRSYLKRVYILEIFVRIRLWVLLLDLECDSLILEMFNNFLRNIREYHPDVVFMYMGFCMIMVLEEIEEIPSELLSSLLGSVRKGNQNVLPIARKLGERVIENCASKLALYIRQAVQYTGLPLDNYGKIVAYICSIKSDPLEHNEVLASQANNTGKHAKIIPSAECNTEPTVNETNALEEIPMEKSARNGTSTKEKTCLAPDDKHFGEDLIGSRIKVLCSKEQIHQNKKPKLISDSLTKEMMREGTSARKVDVKVPESGSDNPKDGENSFKWETETSKDVGNIGSKSAVESKGESDHCCESKESAANAARKLNDSFTTRTIEKDDMMAIEEGENKNGSLSISLMELPLKTLVPGKFKKLRSPRWENHQIKKCHINPGHEVESSSQG</sequence>
<keyword evidence="7" id="KW-1185">Reference proteome</keyword>
<reference evidence="6" key="1">
    <citation type="journal article" date="2023" name="Plant Biotechnol. J.">
        <title>Chromosome-level wild Hevea brasiliensis genome provides new tools for genomic-assisted breeding and valuable loci to elevate rubber yield.</title>
        <authorList>
            <person name="Cheng H."/>
            <person name="Song X."/>
            <person name="Hu Y."/>
            <person name="Wu T."/>
            <person name="Yang Q."/>
            <person name="An Z."/>
            <person name="Feng S."/>
            <person name="Deng Z."/>
            <person name="Wu W."/>
            <person name="Zeng X."/>
            <person name="Tu M."/>
            <person name="Wang X."/>
            <person name="Huang H."/>
        </authorList>
    </citation>
    <scope>NUCLEOTIDE SEQUENCE</scope>
    <source>
        <strain evidence="6">MT/VB/25A 57/8</strain>
    </source>
</reference>
<dbReference type="Proteomes" id="UP001174677">
    <property type="component" value="Chromosome 17"/>
</dbReference>
<feature type="compositionally biased region" description="Basic and acidic residues" evidence="5">
    <location>
        <begin position="374"/>
        <end position="386"/>
    </location>
</feature>
<comment type="subcellular location">
    <subcellularLocation>
        <location evidence="1">Nucleus</location>
    </subcellularLocation>
</comment>
<feature type="compositionally biased region" description="Basic and acidic residues" evidence="5">
    <location>
        <begin position="393"/>
        <end position="409"/>
    </location>
</feature>
<dbReference type="EMBL" id="JARPOI010000017">
    <property type="protein sequence ID" value="KAJ9141130.1"/>
    <property type="molecule type" value="Genomic_DNA"/>
</dbReference>
<dbReference type="PANTHER" id="PTHR12663:SF3">
    <property type="entry name" value="SISTER CHROMATID COHESION PROTEIN PDS5 HOMOLOG C"/>
    <property type="match status" value="1"/>
</dbReference>
<feature type="region of interest" description="Disordered" evidence="5">
    <location>
        <begin position="374"/>
        <end position="428"/>
    </location>
</feature>
<gene>
    <name evidence="6" type="ORF">P3X46_031704</name>
</gene>
<organism evidence="6 7">
    <name type="scientific">Hevea brasiliensis</name>
    <name type="common">Para rubber tree</name>
    <name type="synonym">Siphonia brasiliensis</name>
    <dbReference type="NCBI Taxonomy" id="3981"/>
    <lineage>
        <taxon>Eukaryota</taxon>
        <taxon>Viridiplantae</taxon>
        <taxon>Streptophyta</taxon>
        <taxon>Embryophyta</taxon>
        <taxon>Tracheophyta</taxon>
        <taxon>Spermatophyta</taxon>
        <taxon>Magnoliopsida</taxon>
        <taxon>eudicotyledons</taxon>
        <taxon>Gunneridae</taxon>
        <taxon>Pentapetalae</taxon>
        <taxon>rosids</taxon>
        <taxon>fabids</taxon>
        <taxon>Malpighiales</taxon>
        <taxon>Euphorbiaceae</taxon>
        <taxon>Crotonoideae</taxon>
        <taxon>Micrandreae</taxon>
        <taxon>Hevea</taxon>
    </lineage>
</organism>
<protein>
    <recommendedName>
        <fullName evidence="8">TOG domain-containing protein</fullName>
    </recommendedName>
</protein>
<dbReference type="PANTHER" id="PTHR12663">
    <property type="entry name" value="ANDROGEN INDUCED INHIBITOR OF PROLIFERATION AS3 / PDS5-RELATED"/>
    <property type="match status" value="1"/>
</dbReference>
<evidence type="ECO:0000256" key="3">
    <source>
        <dbReference type="ARBA" id="ARBA00023204"/>
    </source>
</evidence>